<comment type="caution">
    <text evidence="1">The sequence shown here is derived from an EMBL/GenBank/DDBJ whole genome shotgun (WGS) entry which is preliminary data.</text>
</comment>
<proteinExistence type="predicted"/>
<evidence type="ECO:0000313" key="1">
    <source>
        <dbReference type="EMBL" id="KAF5822655.1"/>
    </source>
</evidence>
<name>A0A9K3JXQ1_HELAN</name>
<accession>A0A9K3JXQ1</accession>
<reference evidence="1" key="1">
    <citation type="journal article" date="2017" name="Nature">
        <title>The sunflower genome provides insights into oil metabolism, flowering and Asterid evolution.</title>
        <authorList>
            <person name="Badouin H."/>
            <person name="Gouzy J."/>
            <person name="Grassa C.J."/>
            <person name="Murat F."/>
            <person name="Staton S.E."/>
            <person name="Cottret L."/>
            <person name="Lelandais-Briere C."/>
            <person name="Owens G.L."/>
            <person name="Carrere S."/>
            <person name="Mayjonade B."/>
            <person name="Legrand L."/>
            <person name="Gill N."/>
            <person name="Kane N.C."/>
            <person name="Bowers J.E."/>
            <person name="Hubner S."/>
            <person name="Bellec A."/>
            <person name="Berard A."/>
            <person name="Berges H."/>
            <person name="Blanchet N."/>
            <person name="Boniface M.C."/>
            <person name="Brunel D."/>
            <person name="Catrice O."/>
            <person name="Chaidir N."/>
            <person name="Claudel C."/>
            <person name="Donnadieu C."/>
            <person name="Faraut T."/>
            <person name="Fievet G."/>
            <person name="Helmstetter N."/>
            <person name="King M."/>
            <person name="Knapp S.J."/>
            <person name="Lai Z."/>
            <person name="Le Paslier M.C."/>
            <person name="Lippi Y."/>
            <person name="Lorenzon L."/>
            <person name="Mandel J.R."/>
            <person name="Marage G."/>
            <person name="Marchand G."/>
            <person name="Marquand E."/>
            <person name="Bret-Mestries E."/>
            <person name="Morien E."/>
            <person name="Nambeesan S."/>
            <person name="Nguyen T."/>
            <person name="Pegot-Espagnet P."/>
            <person name="Pouilly N."/>
            <person name="Raftis F."/>
            <person name="Sallet E."/>
            <person name="Schiex T."/>
            <person name="Thomas J."/>
            <person name="Vandecasteele C."/>
            <person name="Vares D."/>
            <person name="Vear F."/>
            <person name="Vautrin S."/>
            <person name="Crespi M."/>
            <person name="Mangin B."/>
            <person name="Burke J.M."/>
            <person name="Salse J."/>
            <person name="Munos S."/>
            <person name="Vincourt P."/>
            <person name="Rieseberg L.H."/>
            <person name="Langlade N.B."/>
        </authorList>
    </citation>
    <scope>NUCLEOTIDE SEQUENCE</scope>
    <source>
        <tissue evidence="1">Leaves</tissue>
    </source>
</reference>
<dbReference type="Gramene" id="mRNA:HanXRQr2_Chr01g0029091">
    <property type="protein sequence ID" value="CDS:HanXRQr2_Chr01g0029091.1"/>
    <property type="gene ID" value="HanXRQr2_Chr01g0029091"/>
</dbReference>
<evidence type="ECO:0000313" key="2">
    <source>
        <dbReference type="Proteomes" id="UP000215914"/>
    </source>
</evidence>
<dbReference type="Proteomes" id="UP000215914">
    <property type="component" value="Unassembled WGS sequence"/>
</dbReference>
<organism evidence="1 2">
    <name type="scientific">Helianthus annuus</name>
    <name type="common">Common sunflower</name>
    <dbReference type="NCBI Taxonomy" id="4232"/>
    <lineage>
        <taxon>Eukaryota</taxon>
        <taxon>Viridiplantae</taxon>
        <taxon>Streptophyta</taxon>
        <taxon>Embryophyta</taxon>
        <taxon>Tracheophyta</taxon>
        <taxon>Spermatophyta</taxon>
        <taxon>Magnoliopsida</taxon>
        <taxon>eudicotyledons</taxon>
        <taxon>Gunneridae</taxon>
        <taxon>Pentapetalae</taxon>
        <taxon>asterids</taxon>
        <taxon>campanulids</taxon>
        <taxon>Asterales</taxon>
        <taxon>Asteraceae</taxon>
        <taxon>Asteroideae</taxon>
        <taxon>Heliantheae alliance</taxon>
        <taxon>Heliantheae</taxon>
        <taxon>Helianthus</taxon>
    </lineage>
</organism>
<dbReference type="AlphaFoldDB" id="A0A9K3JXQ1"/>
<gene>
    <name evidence="1" type="ORF">HanXRQr2_Chr01g0029091</name>
</gene>
<dbReference type="EMBL" id="MNCJ02000316">
    <property type="protein sequence ID" value="KAF5822655.1"/>
    <property type="molecule type" value="Genomic_DNA"/>
</dbReference>
<sequence>MRCNNMRLRSQAIDQFWRHCFLTYDPEEIRNEPNQDFFEWCIEESLVFLYFLVQCNKISRFHTTFHNHISFDDVLLEL</sequence>
<protein>
    <submittedName>
        <fullName evidence="1">Uncharacterized protein</fullName>
    </submittedName>
</protein>
<reference evidence="1" key="2">
    <citation type="submission" date="2020-06" db="EMBL/GenBank/DDBJ databases">
        <title>Helianthus annuus Genome sequencing and assembly Release 2.</title>
        <authorList>
            <person name="Gouzy J."/>
            <person name="Langlade N."/>
            <person name="Munos S."/>
        </authorList>
    </citation>
    <scope>NUCLEOTIDE SEQUENCE</scope>
    <source>
        <tissue evidence="1">Leaves</tissue>
    </source>
</reference>
<keyword evidence="2" id="KW-1185">Reference proteome</keyword>